<dbReference type="PROSITE" id="PS51733">
    <property type="entry name" value="BPL_LPL_CATALYTIC"/>
    <property type="match status" value="1"/>
</dbReference>
<dbReference type="EMBL" id="LZRT01000120">
    <property type="protein sequence ID" value="OUM84831.1"/>
    <property type="molecule type" value="Genomic_DNA"/>
</dbReference>
<dbReference type="GO" id="GO:0009249">
    <property type="term" value="P:protein lipoylation"/>
    <property type="evidence" value="ECO:0007669"/>
    <property type="project" value="InterPro"/>
</dbReference>
<comment type="miscellaneous">
    <text evidence="5">In the reaction, the free carboxyl group of octanoic acid is attached via an amide linkage to the epsilon-amino group of a specific lysine residue of lipoyl domains of lipoate-dependent enzymes.</text>
</comment>
<dbReference type="InterPro" id="IPR004143">
    <property type="entry name" value="BPL_LPL_catalytic"/>
</dbReference>
<dbReference type="Proteomes" id="UP000196475">
    <property type="component" value="Unassembled WGS sequence"/>
</dbReference>
<dbReference type="InterPro" id="IPR000544">
    <property type="entry name" value="Octanoyltransferase"/>
</dbReference>
<dbReference type="EC" id="2.3.1.181" evidence="5 6"/>
<dbReference type="NCBIfam" id="NF010925">
    <property type="entry name" value="PRK14345.1"/>
    <property type="match status" value="1"/>
</dbReference>
<dbReference type="Gene3D" id="3.30.930.10">
    <property type="entry name" value="Bira Bifunctional Protein, Domain 2"/>
    <property type="match status" value="1"/>
</dbReference>
<dbReference type="SUPFAM" id="SSF55681">
    <property type="entry name" value="Class II aaRS and biotin synthetases"/>
    <property type="match status" value="1"/>
</dbReference>
<evidence type="ECO:0000313" key="12">
    <source>
        <dbReference type="Proteomes" id="UP000196475"/>
    </source>
</evidence>
<feature type="binding site" evidence="5 8">
    <location>
        <begin position="74"/>
        <end position="81"/>
    </location>
    <ligand>
        <name>substrate</name>
    </ligand>
</feature>
<gene>
    <name evidence="5" type="primary">lipB</name>
    <name evidence="11" type="ORF">BAA01_07845</name>
</gene>
<feature type="site" description="Lowers pKa of active site Cys" evidence="5 9">
    <location>
        <position position="138"/>
    </location>
</feature>
<dbReference type="GO" id="GO:0033819">
    <property type="term" value="F:lipoyl(octanoyl) transferase activity"/>
    <property type="evidence" value="ECO:0007669"/>
    <property type="project" value="UniProtKB-EC"/>
</dbReference>
<proteinExistence type="inferred from homology"/>
<feature type="domain" description="BPL/LPL catalytic" evidence="10">
    <location>
        <begin position="29"/>
        <end position="215"/>
    </location>
</feature>
<comment type="pathway">
    <text evidence="1 5 6">Protein modification; protein lipoylation via endogenous pathway; protein N(6)-(lipoyl)lysine from octanoyl-[acyl-carrier-protein]: step 1/2.</text>
</comment>
<dbReference type="PIRSF" id="PIRSF016262">
    <property type="entry name" value="LPLase"/>
    <property type="match status" value="1"/>
</dbReference>
<reference evidence="12" key="1">
    <citation type="submission" date="2016-06" db="EMBL/GenBank/DDBJ databases">
        <authorList>
            <person name="Nascimento L."/>
            <person name="Pereira R.V."/>
            <person name="Martins L.F."/>
            <person name="Quaggio R.B."/>
            <person name="Silva A.M."/>
            <person name="Setubal J.C."/>
        </authorList>
    </citation>
    <scope>NUCLEOTIDE SEQUENCE [LARGE SCALE GENOMIC DNA]</scope>
</reference>
<protein>
    <recommendedName>
        <fullName evidence="5 6">Octanoyltransferase</fullName>
        <ecNumber evidence="5 6">2.3.1.181</ecNumber>
    </recommendedName>
    <alternativeName>
        <fullName evidence="5">Lipoate-protein ligase B</fullName>
    </alternativeName>
    <alternativeName>
        <fullName evidence="5">Lipoyl/octanoyl transferase</fullName>
    </alternativeName>
    <alternativeName>
        <fullName evidence="5">Octanoyl-[acyl-carrier-protein]-protein N-octanoyltransferase</fullName>
    </alternativeName>
</protein>
<dbReference type="AlphaFoldDB" id="A0A1Y3PBV0"/>
<keyword evidence="3 5" id="KW-0012">Acyltransferase</keyword>
<evidence type="ECO:0000256" key="3">
    <source>
        <dbReference type="ARBA" id="ARBA00023315"/>
    </source>
</evidence>
<dbReference type="NCBIfam" id="TIGR00214">
    <property type="entry name" value="lipB"/>
    <property type="match status" value="1"/>
</dbReference>
<comment type="subcellular location">
    <subcellularLocation>
        <location evidence="5">Cytoplasm</location>
    </subcellularLocation>
</comment>
<comment type="function">
    <text evidence="4 5 6">Catalyzes the transfer of endogenously produced octanoic acid from octanoyl-acyl-carrier-protein onto the lipoyl domains of lipoate-dependent enzymes. Lipoyl-ACP can also act as a substrate although octanoyl-ACP is likely to be the physiological substrate.</text>
</comment>
<evidence type="ECO:0000256" key="2">
    <source>
        <dbReference type="ARBA" id="ARBA00022679"/>
    </source>
</evidence>
<evidence type="ECO:0000256" key="4">
    <source>
        <dbReference type="ARBA" id="ARBA00024732"/>
    </source>
</evidence>
<evidence type="ECO:0000256" key="1">
    <source>
        <dbReference type="ARBA" id="ARBA00004821"/>
    </source>
</evidence>
<dbReference type="Pfam" id="PF21948">
    <property type="entry name" value="LplA-B_cat"/>
    <property type="match status" value="1"/>
</dbReference>
<comment type="caution">
    <text evidence="11">The sequence shown here is derived from an EMBL/GenBank/DDBJ whole genome shotgun (WGS) entry which is preliminary data.</text>
</comment>
<evidence type="ECO:0000313" key="11">
    <source>
        <dbReference type="EMBL" id="OUM84831.1"/>
    </source>
</evidence>
<dbReference type="InterPro" id="IPR020605">
    <property type="entry name" value="Octanoyltransferase_CS"/>
</dbReference>
<name>A0A1Y3PBV0_9BACI</name>
<feature type="binding site" evidence="5 8">
    <location>
        <begin position="159"/>
        <end position="161"/>
    </location>
    <ligand>
        <name>substrate</name>
    </ligand>
</feature>
<dbReference type="PANTHER" id="PTHR10993">
    <property type="entry name" value="OCTANOYLTRANSFERASE"/>
    <property type="match status" value="1"/>
</dbReference>
<feature type="binding site" evidence="5 8">
    <location>
        <begin position="141"/>
        <end position="143"/>
    </location>
    <ligand>
        <name>substrate</name>
    </ligand>
</feature>
<dbReference type="CDD" id="cd16444">
    <property type="entry name" value="LipB"/>
    <property type="match status" value="1"/>
</dbReference>
<evidence type="ECO:0000256" key="9">
    <source>
        <dbReference type="PIRSR" id="PIRSR016262-3"/>
    </source>
</evidence>
<evidence type="ECO:0000259" key="10">
    <source>
        <dbReference type="PROSITE" id="PS51733"/>
    </source>
</evidence>
<dbReference type="GO" id="GO:0005737">
    <property type="term" value="C:cytoplasm"/>
    <property type="evidence" value="ECO:0007669"/>
    <property type="project" value="UniProtKB-SubCell"/>
</dbReference>
<dbReference type="HAMAP" id="MF_00013">
    <property type="entry name" value="LipB"/>
    <property type="match status" value="1"/>
</dbReference>
<dbReference type="InterPro" id="IPR045864">
    <property type="entry name" value="aa-tRNA-synth_II/BPL/LPL"/>
</dbReference>
<evidence type="ECO:0000256" key="6">
    <source>
        <dbReference type="PIRNR" id="PIRNR016262"/>
    </source>
</evidence>
<dbReference type="UniPathway" id="UPA00538">
    <property type="reaction ID" value="UER00592"/>
</dbReference>
<evidence type="ECO:0000256" key="8">
    <source>
        <dbReference type="PIRSR" id="PIRSR016262-2"/>
    </source>
</evidence>
<comment type="similarity">
    <text evidence="5 6">Belongs to the LipB family.</text>
</comment>
<evidence type="ECO:0000256" key="5">
    <source>
        <dbReference type="HAMAP-Rule" id="MF_00013"/>
    </source>
</evidence>
<accession>A0A1Y3PBV0</accession>
<dbReference type="PANTHER" id="PTHR10993:SF7">
    <property type="entry name" value="LIPOYLTRANSFERASE 2, MITOCHONDRIAL-RELATED"/>
    <property type="match status" value="1"/>
</dbReference>
<sequence length="225" mass="25407">MIEVYLAGTVDYQLAWDWQRERVGQVSRGEKPEALLLLQHPHVITLGRGSHSEHVLVTEEEGFRRGVQIVQVDRGGDVTYHGPGQLVGYPILSLSRRGNDARRYLRDLEEVLIRSLRDYALEASRKEGYTGVWVKDEKIAAIGVKLNRSRNNGFVTSHGFAVNVHTDLSFFQLIVPCGIQEYGVTSMRALGVDCTPEEFARVLLRHFHDVFEQPLDVKKVTSLPA</sequence>
<organism evidence="11 12">
    <name type="scientific">Bacillus thermozeamaize</name>
    <dbReference type="NCBI Taxonomy" id="230954"/>
    <lineage>
        <taxon>Bacteria</taxon>
        <taxon>Bacillati</taxon>
        <taxon>Bacillota</taxon>
        <taxon>Bacilli</taxon>
        <taxon>Bacillales</taxon>
        <taxon>Bacillaceae</taxon>
        <taxon>Bacillus</taxon>
    </lineage>
</organism>
<feature type="active site" description="Acyl-thioester intermediate" evidence="5 7">
    <location>
        <position position="177"/>
    </location>
</feature>
<comment type="catalytic activity">
    <reaction evidence="5 6">
        <text>octanoyl-[ACP] + L-lysyl-[protein] = N(6)-octanoyl-L-lysyl-[protein] + holo-[ACP] + H(+)</text>
        <dbReference type="Rhea" id="RHEA:17665"/>
        <dbReference type="Rhea" id="RHEA-COMP:9636"/>
        <dbReference type="Rhea" id="RHEA-COMP:9685"/>
        <dbReference type="Rhea" id="RHEA-COMP:9752"/>
        <dbReference type="Rhea" id="RHEA-COMP:9928"/>
        <dbReference type="ChEBI" id="CHEBI:15378"/>
        <dbReference type="ChEBI" id="CHEBI:29969"/>
        <dbReference type="ChEBI" id="CHEBI:64479"/>
        <dbReference type="ChEBI" id="CHEBI:78463"/>
        <dbReference type="ChEBI" id="CHEBI:78809"/>
        <dbReference type="EC" id="2.3.1.181"/>
    </reaction>
</comment>
<keyword evidence="5" id="KW-0963">Cytoplasm</keyword>
<dbReference type="PROSITE" id="PS01313">
    <property type="entry name" value="LIPB"/>
    <property type="match status" value="1"/>
</dbReference>
<keyword evidence="2 5" id="KW-0808">Transferase</keyword>
<evidence type="ECO:0000256" key="7">
    <source>
        <dbReference type="PIRSR" id="PIRSR016262-1"/>
    </source>
</evidence>